<evidence type="ECO:0000256" key="1">
    <source>
        <dbReference type="SAM" id="MobiDB-lite"/>
    </source>
</evidence>
<dbReference type="Proteomes" id="UP000504633">
    <property type="component" value="Unplaced"/>
</dbReference>
<feature type="region of interest" description="Disordered" evidence="1">
    <location>
        <begin position="208"/>
        <end position="269"/>
    </location>
</feature>
<organism evidence="2 3">
    <name type="scientific">Drosophila hydei</name>
    <name type="common">Fruit fly</name>
    <dbReference type="NCBI Taxonomy" id="7224"/>
    <lineage>
        <taxon>Eukaryota</taxon>
        <taxon>Metazoa</taxon>
        <taxon>Ecdysozoa</taxon>
        <taxon>Arthropoda</taxon>
        <taxon>Hexapoda</taxon>
        <taxon>Insecta</taxon>
        <taxon>Pterygota</taxon>
        <taxon>Neoptera</taxon>
        <taxon>Endopterygota</taxon>
        <taxon>Diptera</taxon>
        <taxon>Brachycera</taxon>
        <taxon>Muscomorpha</taxon>
        <taxon>Ephydroidea</taxon>
        <taxon>Drosophilidae</taxon>
        <taxon>Drosophila</taxon>
    </lineage>
</organism>
<keyword evidence="2" id="KW-1185">Reference proteome</keyword>
<reference evidence="3" key="1">
    <citation type="submission" date="2025-08" db="UniProtKB">
        <authorList>
            <consortium name="RefSeq"/>
        </authorList>
    </citation>
    <scope>IDENTIFICATION</scope>
    <source>
        <strain evidence="3">15085-1641.00</strain>
        <tissue evidence="3">Whole body</tissue>
    </source>
</reference>
<feature type="compositionally biased region" description="Basic and acidic residues" evidence="1">
    <location>
        <begin position="130"/>
        <end position="143"/>
    </location>
</feature>
<feature type="compositionally biased region" description="Polar residues" evidence="1">
    <location>
        <begin position="103"/>
        <end position="114"/>
    </location>
</feature>
<gene>
    <name evidence="3" type="primary">LOC111602538</name>
</gene>
<dbReference type="RefSeq" id="XP_023175435.2">
    <property type="nucleotide sequence ID" value="XM_023319667.2"/>
</dbReference>
<dbReference type="KEGG" id="dhe:111602538"/>
<evidence type="ECO:0000313" key="3">
    <source>
        <dbReference type="RefSeq" id="XP_023175435.2"/>
    </source>
</evidence>
<protein>
    <submittedName>
        <fullName evidence="3">Uncharacterized protein LOC111602538 isoform X1</fullName>
    </submittedName>
</protein>
<proteinExistence type="predicted"/>
<dbReference type="AlphaFoldDB" id="A0A6J1M8A1"/>
<accession>A0A6J1M8A1</accession>
<sequence length="313" mass="35318">MYNVDSDECEADCENPGQCQRALRVDDYVSSNYMNNVVHDLEESQWDVSESRPYHLDSEAWNANDNIETPLAANMYRNNALDFENQQQEPKMQSTVLLLFINPPNSDNKPTANPLNYARQPEAFNGNSSRPDRASYPERRPSGEVRSTSSQMENDPFAVTCLCQDDSDQWYEAEPNTVQCQCKPATGYDSDSDDLDEKWQLSLAKYRENEEAGASKTKSSQRAKNSKRGDQKTFGKAATTSRKAMGRKGTASQKAMGSAAATNKKATSKKTNDRKYAFYNRFSPPPFVIEPKPRCCCGQRPMCWNHCGCCCQY</sequence>
<name>A0A6J1M8A1_DROHY</name>
<evidence type="ECO:0000313" key="2">
    <source>
        <dbReference type="Proteomes" id="UP000504633"/>
    </source>
</evidence>
<feature type="region of interest" description="Disordered" evidence="1">
    <location>
        <begin position="101"/>
        <end position="151"/>
    </location>
</feature>
<dbReference type="GeneID" id="111602538"/>